<dbReference type="Pfam" id="PF08448">
    <property type="entry name" value="PAS_4"/>
    <property type="match status" value="1"/>
</dbReference>
<dbReference type="PROSITE" id="PS50112">
    <property type="entry name" value="PAS"/>
    <property type="match status" value="2"/>
</dbReference>
<feature type="domain" description="Histidine kinase" evidence="9">
    <location>
        <begin position="254"/>
        <end position="459"/>
    </location>
</feature>
<dbReference type="RefSeq" id="WP_338789246.1">
    <property type="nucleotide sequence ID" value="NZ_CP147403.1"/>
</dbReference>
<dbReference type="InterPro" id="IPR036097">
    <property type="entry name" value="HisK_dim/P_sf"/>
</dbReference>
<evidence type="ECO:0000256" key="7">
    <source>
        <dbReference type="ARBA" id="ARBA00022840"/>
    </source>
</evidence>
<dbReference type="PROSITE" id="PS50109">
    <property type="entry name" value="HIS_KIN"/>
    <property type="match status" value="1"/>
</dbReference>
<sequence length="459" mass="52164">MHIQEISPYEILDRITDAFFALDKEWKFTYVNKEATRLLLRKKEQFIGNCLWDEFPETIDLQLYHQFHKAVNEQVAVNFEHYSFPLKAWFEVRAYPSPNGLSVYFQDITDKKQFSSHREQHYKSLFENNPDAVYSLDLDGNYLSVNRATEQLLGYSAEEFLQMSYIPLIASEEIEKTMEYFSKATSGSKQHYETIALHKNGQAIAVKVTNMPIIVHNEIVGVYGIAKDISKEKRTEKMLLESEKLSAVGQLAASIAHEIRNPLTSIKGFLQLYKKSMKQINSEYLNIMSDELSRIEMITGELLVLAKPQAHHFHNERVEKILDDVVTLLSSQALMNNVEVKVHLEDLPQIKCIASQLKQVFINLIKNSIEAMPDGGEITIMAKKHTSTTIFIQFADQGSGISEELLAKIGTPFYTTKEKGTGLGMMTTLKIIHTHGGTMNISSTIGKGTIIDIYLPISI</sequence>
<keyword evidence="6" id="KW-0418">Kinase</keyword>
<dbReference type="PRINTS" id="PR00344">
    <property type="entry name" value="BCTRLSENSOR"/>
</dbReference>
<dbReference type="InterPro" id="IPR003594">
    <property type="entry name" value="HATPase_dom"/>
</dbReference>
<evidence type="ECO:0000259" key="11">
    <source>
        <dbReference type="PROSITE" id="PS50113"/>
    </source>
</evidence>
<evidence type="ECO:0000313" key="13">
    <source>
        <dbReference type="Proteomes" id="UP001368328"/>
    </source>
</evidence>
<dbReference type="Proteomes" id="UP001368328">
    <property type="component" value="Chromosome"/>
</dbReference>
<reference evidence="12 13" key="1">
    <citation type="submission" date="2024-02" db="EMBL/GenBank/DDBJ databases">
        <title>Seven novel Bacillus-like species.</title>
        <authorList>
            <person name="Liu G."/>
        </authorList>
    </citation>
    <scope>NUCLEOTIDE SEQUENCE [LARGE SCALE GENOMIC DNA]</scope>
    <source>
        <strain evidence="12 13">FJAT-53654</strain>
    </source>
</reference>
<evidence type="ECO:0000256" key="5">
    <source>
        <dbReference type="ARBA" id="ARBA00022741"/>
    </source>
</evidence>
<evidence type="ECO:0000256" key="3">
    <source>
        <dbReference type="ARBA" id="ARBA00022553"/>
    </source>
</evidence>
<dbReference type="PANTHER" id="PTHR43065:SF34">
    <property type="entry name" value="SPORULATION KINASE A"/>
    <property type="match status" value="1"/>
</dbReference>
<keyword evidence="4" id="KW-0808">Transferase</keyword>
<dbReference type="SUPFAM" id="SSF47384">
    <property type="entry name" value="Homodimeric domain of signal transducing histidine kinase"/>
    <property type="match status" value="1"/>
</dbReference>
<evidence type="ECO:0000256" key="2">
    <source>
        <dbReference type="ARBA" id="ARBA00012438"/>
    </source>
</evidence>
<evidence type="ECO:0000256" key="1">
    <source>
        <dbReference type="ARBA" id="ARBA00000085"/>
    </source>
</evidence>
<dbReference type="Gene3D" id="1.10.287.130">
    <property type="match status" value="1"/>
</dbReference>
<keyword evidence="8" id="KW-0902">Two-component regulatory system</keyword>
<proteinExistence type="predicted"/>
<dbReference type="InterPro" id="IPR013767">
    <property type="entry name" value="PAS_fold"/>
</dbReference>
<feature type="domain" description="PAC" evidence="11">
    <location>
        <begin position="190"/>
        <end position="241"/>
    </location>
</feature>
<dbReference type="InterPro" id="IPR035965">
    <property type="entry name" value="PAS-like_dom_sf"/>
</dbReference>
<dbReference type="SMART" id="SM00091">
    <property type="entry name" value="PAS"/>
    <property type="match status" value="2"/>
</dbReference>
<dbReference type="InterPro" id="IPR000700">
    <property type="entry name" value="PAS-assoc_C"/>
</dbReference>
<evidence type="ECO:0000256" key="8">
    <source>
        <dbReference type="ARBA" id="ARBA00023012"/>
    </source>
</evidence>
<dbReference type="CDD" id="cd00130">
    <property type="entry name" value="PAS"/>
    <property type="match status" value="2"/>
</dbReference>
<dbReference type="InterPro" id="IPR003661">
    <property type="entry name" value="HisK_dim/P_dom"/>
</dbReference>
<dbReference type="InterPro" id="IPR013656">
    <property type="entry name" value="PAS_4"/>
</dbReference>
<feature type="domain" description="PAS" evidence="10">
    <location>
        <begin position="118"/>
        <end position="188"/>
    </location>
</feature>
<dbReference type="Gene3D" id="3.30.450.20">
    <property type="entry name" value="PAS domain"/>
    <property type="match status" value="2"/>
</dbReference>
<evidence type="ECO:0000256" key="4">
    <source>
        <dbReference type="ARBA" id="ARBA00022679"/>
    </source>
</evidence>
<evidence type="ECO:0000259" key="10">
    <source>
        <dbReference type="PROSITE" id="PS50112"/>
    </source>
</evidence>
<dbReference type="EMBL" id="CP147403">
    <property type="protein sequence ID" value="WXB91017.1"/>
    <property type="molecule type" value="Genomic_DNA"/>
</dbReference>
<keyword evidence="7" id="KW-0067">ATP-binding</keyword>
<dbReference type="SUPFAM" id="SSF55874">
    <property type="entry name" value="ATPase domain of HSP90 chaperone/DNA topoisomerase II/histidine kinase"/>
    <property type="match status" value="1"/>
</dbReference>
<accession>A0ABZ2MZZ5</accession>
<keyword evidence="5" id="KW-0547">Nucleotide-binding</keyword>
<dbReference type="SUPFAM" id="SSF55785">
    <property type="entry name" value="PYP-like sensor domain (PAS domain)"/>
    <property type="match status" value="2"/>
</dbReference>
<dbReference type="SMART" id="SM00387">
    <property type="entry name" value="HATPase_c"/>
    <property type="match status" value="1"/>
</dbReference>
<dbReference type="InterPro" id="IPR005467">
    <property type="entry name" value="His_kinase_dom"/>
</dbReference>
<gene>
    <name evidence="12" type="ORF">WCV66_12870</name>
</gene>
<dbReference type="Pfam" id="PF00989">
    <property type="entry name" value="PAS"/>
    <property type="match status" value="1"/>
</dbReference>
<organism evidence="12 13">
    <name type="scientific">Metabacillus rhizosphaerae</name>
    <dbReference type="NCBI Taxonomy" id="3117747"/>
    <lineage>
        <taxon>Bacteria</taxon>
        <taxon>Bacillati</taxon>
        <taxon>Bacillota</taxon>
        <taxon>Bacilli</taxon>
        <taxon>Bacillales</taxon>
        <taxon>Bacillaceae</taxon>
        <taxon>Metabacillus</taxon>
    </lineage>
</organism>
<dbReference type="NCBIfam" id="TIGR00229">
    <property type="entry name" value="sensory_box"/>
    <property type="match status" value="1"/>
</dbReference>
<dbReference type="SMART" id="SM00388">
    <property type="entry name" value="HisKA"/>
    <property type="match status" value="1"/>
</dbReference>
<dbReference type="InterPro" id="IPR036890">
    <property type="entry name" value="HATPase_C_sf"/>
</dbReference>
<dbReference type="PROSITE" id="PS50113">
    <property type="entry name" value="PAC"/>
    <property type="match status" value="1"/>
</dbReference>
<dbReference type="Pfam" id="PF00512">
    <property type="entry name" value="HisKA"/>
    <property type="match status" value="1"/>
</dbReference>
<name>A0ABZ2MZZ5_9BACI</name>
<evidence type="ECO:0000313" key="12">
    <source>
        <dbReference type="EMBL" id="WXB91017.1"/>
    </source>
</evidence>
<feature type="domain" description="PAS" evidence="10">
    <location>
        <begin position="10"/>
        <end position="49"/>
    </location>
</feature>
<keyword evidence="3" id="KW-0597">Phosphoprotein</keyword>
<dbReference type="CDD" id="cd00082">
    <property type="entry name" value="HisKA"/>
    <property type="match status" value="1"/>
</dbReference>
<protein>
    <recommendedName>
        <fullName evidence="2">histidine kinase</fullName>
        <ecNumber evidence="2">2.7.13.3</ecNumber>
    </recommendedName>
</protein>
<dbReference type="EC" id="2.7.13.3" evidence="2"/>
<dbReference type="Pfam" id="PF02518">
    <property type="entry name" value="HATPase_c"/>
    <property type="match status" value="1"/>
</dbReference>
<dbReference type="InterPro" id="IPR004358">
    <property type="entry name" value="Sig_transdc_His_kin-like_C"/>
</dbReference>
<dbReference type="InterPro" id="IPR000014">
    <property type="entry name" value="PAS"/>
</dbReference>
<keyword evidence="13" id="KW-1185">Reference proteome</keyword>
<dbReference type="PANTHER" id="PTHR43065">
    <property type="entry name" value="SENSOR HISTIDINE KINASE"/>
    <property type="match status" value="1"/>
</dbReference>
<evidence type="ECO:0000259" key="9">
    <source>
        <dbReference type="PROSITE" id="PS50109"/>
    </source>
</evidence>
<dbReference type="Gene3D" id="3.30.565.10">
    <property type="entry name" value="Histidine kinase-like ATPase, C-terminal domain"/>
    <property type="match status" value="1"/>
</dbReference>
<comment type="catalytic activity">
    <reaction evidence="1">
        <text>ATP + protein L-histidine = ADP + protein N-phospho-L-histidine.</text>
        <dbReference type="EC" id="2.7.13.3"/>
    </reaction>
</comment>
<evidence type="ECO:0000256" key="6">
    <source>
        <dbReference type="ARBA" id="ARBA00022777"/>
    </source>
</evidence>